<feature type="transmembrane region" description="Helical" evidence="11">
    <location>
        <begin position="233"/>
        <end position="252"/>
    </location>
</feature>
<evidence type="ECO:0000256" key="6">
    <source>
        <dbReference type="ARBA" id="ARBA00023040"/>
    </source>
</evidence>
<gene>
    <name evidence="13" type="primary">CSON011987</name>
</gene>
<feature type="transmembrane region" description="Helical" evidence="11">
    <location>
        <begin position="20"/>
        <end position="44"/>
    </location>
</feature>
<dbReference type="GO" id="GO:0005886">
    <property type="term" value="C:plasma membrane"/>
    <property type="evidence" value="ECO:0007669"/>
    <property type="project" value="UniProtKB-SubCell"/>
</dbReference>
<feature type="transmembrane region" description="Helical" evidence="11">
    <location>
        <begin position="264"/>
        <end position="289"/>
    </location>
</feature>
<keyword evidence="4 11" id="KW-0812">Transmembrane</keyword>
<name>A0A336MGE1_CULSO</name>
<evidence type="ECO:0000256" key="5">
    <source>
        <dbReference type="ARBA" id="ARBA00022989"/>
    </source>
</evidence>
<protein>
    <submittedName>
        <fullName evidence="13">CSON011987 protein</fullName>
    </submittedName>
</protein>
<evidence type="ECO:0000256" key="9">
    <source>
        <dbReference type="ARBA" id="ARBA00023180"/>
    </source>
</evidence>
<dbReference type="PANTHER" id="PTHR24246:SF27">
    <property type="entry name" value="ADENOSINE RECEPTOR, ISOFORM A"/>
    <property type="match status" value="1"/>
</dbReference>
<feature type="transmembrane region" description="Helical" evidence="11">
    <location>
        <begin position="138"/>
        <end position="158"/>
    </location>
</feature>
<keyword evidence="6" id="KW-0297">G-protein coupled receptor</keyword>
<dbReference type="PRINTS" id="PR00237">
    <property type="entry name" value="GPCRRHODOPSN"/>
</dbReference>
<dbReference type="SUPFAM" id="SSF81321">
    <property type="entry name" value="Family A G protein-coupled receptor-like"/>
    <property type="match status" value="1"/>
</dbReference>
<feature type="transmembrane region" description="Helical" evidence="11">
    <location>
        <begin position="100"/>
        <end position="126"/>
    </location>
</feature>
<dbReference type="Gene3D" id="1.20.1070.10">
    <property type="entry name" value="Rhodopsin 7-helix transmembrane proteins"/>
    <property type="match status" value="1"/>
</dbReference>
<feature type="transmembrane region" description="Helical" evidence="11">
    <location>
        <begin position="178"/>
        <end position="202"/>
    </location>
</feature>
<feature type="transmembrane region" description="Helical" evidence="11">
    <location>
        <begin position="56"/>
        <end position="80"/>
    </location>
</feature>
<reference evidence="13" key="1">
    <citation type="submission" date="2018-07" db="EMBL/GenBank/DDBJ databases">
        <authorList>
            <person name="Quirk P.G."/>
            <person name="Krulwich T.A."/>
        </authorList>
    </citation>
    <scope>NUCLEOTIDE SEQUENCE</scope>
</reference>
<evidence type="ECO:0000256" key="8">
    <source>
        <dbReference type="ARBA" id="ARBA00023170"/>
    </source>
</evidence>
<dbReference type="PANTHER" id="PTHR24246">
    <property type="entry name" value="OLFACTORY RECEPTOR AND ADENOSINE RECEPTOR"/>
    <property type="match status" value="1"/>
</dbReference>
<evidence type="ECO:0000313" key="13">
    <source>
        <dbReference type="EMBL" id="SSX25148.1"/>
    </source>
</evidence>
<evidence type="ECO:0000256" key="3">
    <source>
        <dbReference type="ARBA" id="ARBA00022475"/>
    </source>
</evidence>
<keyword evidence="3" id="KW-1003">Cell membrane</keyword>
<dbReference type="EMBL" id="UFQT01000547">
    <property type="protein sequence ID" value="SSX25148.1"/>
    <property type="molecule type" value="Genomic_DNA"/>
</dbReference>
<dbReference type="VEuPathDB" id="VectorBase:CSON011987"/>
<organism evidence="13">
    <name type="scientific">Culicoides sonorensis</name>
    <name type="common">Biting midge</name>
    <dbReference type="NCBI Taxonomy" id="179676"/>
    <lineage>
        <taxon>Eukaryota</taxon>
        <taxon>Metazoa</taxon>
        <taxon>Ecdysozoa</taxon>
        <taxon>Arthropoda</taxon>
        <taxon>Hexapoda</taxon>
        <taxon>Insecta</taxon>
        <taxon>Pterygota</taxon>
        <taxon>Neoptera</taxon>
        <taxon>Endopterygota</taxon>
        <taxon>Diptera</taxon>
        <taxon>Nematocera</taxon>
        <taxon>Chironomoidea</taxon>
        <taxon>Ceratopogonidae</taxon>
        <taxon>Ceratopogoninae</taxon>
        <taxon>Culicoides</taxon>
        <taxon>Monoculicoides</taxon>
    </lineage>
</organism>
<dbReference type="GO" id="GO:0004930">
    <property type="term" value="F:G protein-coupled receptor activity"/>
    <property type="evidence" value="ECO:0007669"/>
    <property type="project" value="UniProtKB-KW"/>
</dbReference>
<evidence type="ECO:0000256" key="1">
    <source>
        <dbReference type="ARBA" id="ARBA00004651"/>
    </source>
</evidence>
<keyword evidence="9" id="KW-0325">Glycoprotein</keyword>
<evidence type="ECO:0000256" key="10">
    <source>
        <dbReference type="ARBA" id="ARBA00023224"/>
    </source>
</evidence>
<accession>A0A336MGE1</accession>
<sequence length="332" mass="37863">MDDLSEPRNASYVKKDDFTYVTVNSCFGIVSIFTNLIVLLAFYIKSTKTKHNKRIIHQYVISMAVADLTFGAVFVPLAVLSSIGLPYQREWCLLSIALQIMTVGFTIMALVATVEAQFISIIFPFFYQIRWTSDVANVHIVIHWLFGFLLGSPILLGYNVEDDTCYFLEIVPKNITLLVVFGMVFPSTVIMIVCYLAIYFTFIRIMSHRTTDLGILSGKHIILTKSSHLKTSAVIFLNVLLFLICWLPLYILDTINVFDSTFTANVHIINALLVLRCFRCAINPFLYAYHIPEVKTRFNDVHKWIRCCFCCFKGDSMSRCQSISSQTIVTKL</sequence>
<evidence type="ECO:0000256" key="4">
    <source>
        <dbReference type="ARBA" id="ARBA00022692"/>
    </source>
</evidence>
<feature type="domain" description="G-protein coupled receptors family 1 profile" evidence="12">
    <location>
        <begin position="34"/>
        <end position="287"/>
    </location>
</feature>
<evidence type="ECO:0000256" key="7">
    <source>
        <dbReference type="ARBA" id="ARBA00023136"/>
    </source>
</evidence>
<dbReference type="AlphaFoldDB" id="A0A336MGE1"/>
<comment type="subcellular location">
    <subcellularLocation>
        <location evidence="1">Cell membrane</location>
        <topology evidence="1">Multi-pass membrane protein</topology>
    </subcellularLocation>
</comment>
<keyword evidence="8" id="KW-0675">Receptor</keyword>
<evidence type="ECO:0000256" key="11">
    <source>
        <dbReference type="SAM" id="Phobius"/>
    </source>
</evidence>
<keyword evidence="7 11" id="KW-0472">Membrane</keyword>
<proteinExistence type="inferred from homology"/>
<comment type="similarity">
    <text evidence="2">Belongs to the G-protein coupled receptor 1 family.</text>
</comment>
<evidence type="ECO:0000259" key="12">
    <source>
        <dbReference type="PROSITE" id="PS50262"/>
    </source>
</evidence>
<dbReference type="PROSITE" id="PS50262">
    <property type="entry name" value="G_PROTEIN_RECEP_F1_2"/>
    <property type="match status" value="1"/>
</dbReference>
<keyword evidence="10" id="KW-0807">Transducer</keyword>
<dbReference type="InterPro" id="IPR000276">
    <property type="entry name" value="GPCR_Rhodpsn"/>
</dbReference>
<evidence type="ECO:0000256" key="2">
    <source>
        <dbReference type="ARBA" id="ARBA00010663"/>
    </source>
</evidence>
<dbReference type="InterPro" id="IPR017452">
    <property type="entry name" value="GPCR_Rhodpsn_7TM"/>
</dbReference>
<dbReference type="Pfam" id="PF00001">
    <property type="entry name" value="7tm_1"/>
    <property type="match status" value="1"/>
</dbReference>
<keyword evidence="5 11" id="KW-1133">Transmembrane helix</keyword>